<evidence type="ECO:0000256" key="10">
    <source>
        <dbReference type="SAM" id="MobiDB-lite"/>
    </source>
</evidence>
<feature type="compositionally biased region" description="Low complexity" evidence="10">
    <location>
        <begin position="67"/>
        <end position="78"/>
    </location>
</feature>
<dbReference type="InterPro" id="IPR001967">
    <property type="entry name" value="Peptidase_S11_N"/>
</dbReference>
<evidence type="ECO:0000256" key="9">
    <source>
        <dbReference type="RuleBase" id="RU004016"/>
    </source>
</evidence>
<evidence type="ECO:0000256" key="6">
    <source>
        <dbReference type="ARBA" id="ARBA00023316"/>
    </source>
</evidence>
<evidence type="ECO:0000256" key="8">
    <source>
        <dbReference type="PIRSR" id="PIRSR618044-2"/>
    </source>
</evidence>
<evidence type="ECO:0000259" key="11">
    <source>
        <dbReference type="Pfam" id="PF00768"/>
    </source>
</evidence>
<protein>
    <submittedName>
        <fullName evidence="12">D-alanyl-D-alanine carboxypeptidase</fullName>
    </submittedName>
</protein>
<keyword evidence="5" id="KW-0573">Peptidoglycan synthesis</keyword>
<accession>A0A4Y8R9Z8</accession>
<feature type="compositionally biased region" description="Low complexity" evidence="10">
    <location>
        <begin position="87"/>
        <end position="105"/>
    </location>
</feature>
<sequence>MARPACQRAGPAAVHFADDELREKHVVRSSLFERFCCGAVAALFAACLAIPAPAAAKQVAVPTPKPVIAGETPAGEPAAPQPPAEPETPAASETEAAPEETPAAEVANHPASSIVVDVATGKVLSEHNATERRYPASTTKLMTVYLALKALREGTVSLDSPVIVTRLAAAQAPAKMGYPAGSVIRLDNAMKMMLVKSANDIAMAIGQSLAHESEEGFVDIMNAEAARLGMKDTHFVNPNGLPQDGQHSSAKDLAILAIQIRREFPAFSGYFDIEAITNGKYVMKNGNKLLGRFEGADGMKTGYICASGFNLVSSATRDGRTLVAVVLGANGTIKRERLSAAILQAGFETDLATKTQTVDQLPTSPGEVIDISDYICGAKGRSARAAERGEEKDRDEKFGSPYLTEMQRPPVTVKVGLGGAAGNELVDAGVSIIANYGIPIPTPRPTPPAPESIATDGSAPDGAATPAEPGEASVDTPLPAAETPPDKPSAANAYTSGTLRSSFPLGVHSPMAKRGPRLDAEPGFDLRAAGFGRQPAAAEEGGD</sequence>
<evidence type="ECO:0000256" key="2">
    <source>
        <dbReference type="ARBA" id="ARBA00022729"/>
    </source>
</evidence>
<keyword evidence="3" id="KW-0378">Hydrolase</keyword>
<dbReference type="GO" id="GO:0008360">
    <property type="term" value="P:regulation of cell shape"/>
    <property type="evidence" value="ECO:0007669"/>
    <property type="project" value="UniProtKB-KW"/>
</dbReference>
<organism evidence="12 13">
    <name type="scientific">Jiella endophytica</name>
    <dbReference type="NCBI Taxonomy" id="2558362"/>
    <lineage>
        <taxon>Bacteria</taxon>
        <taxon>Pseudomonadati</taxon>
        <taxon>Pseudomonadota</taxon>
        <taxon>Alphaproteobacteria</taxon>
        <taxon>Hyphomicrobiales</taxon>
        <taxon>Aurantimonadaceae</taxon>
        <taxon>Jiella</taxon>
    </lineage>
</organism>
<dbReference type="PRINTS" id="PR00725">
    <property type="entry name" value="DADACBPTASE1"/>
</dbReference>
<evidence type="ECO:0000313" key="13">
    <source>
        <dbReference type="Proteomes" id="UP000298179"/>
    </source>
</evidence>
<evidence type="ECO:0000313" key="12">
    <source>
        <dbReference type="EMBL" id="TFF18066.1"/>
    </source>
</evidence>
<gene>
    <name evidence="12" type="ORF">E3C22_22465</name>
</gene>
<reference evidence="12 13" key="1">
    <citation type="submission" date="2019-03" db="EMBL/GenBank/DDBJ databases">
        <title>Jiella endophytica sp. nov., a novel endophytic bacterium isolated from root of Ficus microcarpa Linn. f.</title>
        <authorList>
            <person name="Tuo L."/>
        </authorList>
    </citation>
    <scope>NUCLEOTIDE SEQUENCE [LARGE SCALE GENOMIC DNA]</scope>
    <source>
        <strain evidence="12 13">CBS5Q-3</strain>
    </source>
</reference>
<dbReference type="Proteomes" id="UP000298179">
    <property type="component" value="Unassembled WGS sequence"/>
</dbReference>
<proteinExistence type="inferred from homology"/>
<dbReference type="AlphaFoldDB" id="A0A4Y8R9Z8"/>
<keyword evidence="4" id="KW-0133">Cell shape</keyword>
<name>A0A4Y8R9Z8_9HYPH</name>
<keyword evidence="13" id="KW-1185">Reference proteome</keyword>
<dbReference type="Pfam" id="PF00768">
    <property type="entry name" value="Peptidase_S11"/>
    <property type="match status" value="1"/>
</dbReference>
<feature type="region of interest" description="Disordered" evidence="10">
    <location>
        <begin position="67"/>
        <end position="109"/>
    </location>
</feature>
<keyword evidence="12" id="KW-0645">Protease</keyword>
<feature type="region of interest" description="Disordered" evidence="10">
    <location>
        <begin position="442"/>
        <end position="524"/>
    </location>
</feature>
<dbReference type="PANTHER" id="PTHR21581:SF6">
    <property type="entry name" value="TRAFFICKING PROTEIN PARTICLE COMPLEX SUBUNIT 12"/>
    <property type="match status" value="1"/>
</dbReference>
<dbReference type="Gene3D" id="3.40.710.10">
    <property type="entry name" value="DD-peptidase/beta-lactamase superfamily"/>
    <property type="match status" value="1"/>
</dbReference>
<dbReference type="GO" id="GO:0006508">
    <property type="term" value="P:proteolysis"/>
    <property type="evidence" value="ECO:0007669"/>
    <property type="project" value="InterPro"/>
</dbReference>
<feature type="compositionally biased region" description="Polar residues" evidence="10">
    <location>
        <begin position="492"/>
        <end position="501"/>
    </location>
</feature>
<feature type="domain" description="Peptidase S11 D-alanyl-D-alanine carboxypeptidase A N-terminal" evidence="11">
    <location>
        <begin position="108"/>
        <end position="330"/>
    </location>
</feature>
<keyword evidence="6" id="KW-0961">Cell wall biogenesis/degradation</keyword>
<keyword evidence="2" id="KW-0732">Signal</keyword>
<evidence type="ECO:0000256" key="4">
    <source>
        <dbReference type="ARBA" id="ARBA00022960"/>
    </source>
</evidence>
<dbReference type="OrthoDB" id="7912889at2"/>
<keyword evidence="12" id="KW-0121">Carboxypeptidase</keyword>
<comment type="caution">
    <text evidence="12">The sequence shown here is derived from an EMBL/GenBank/DDBJ whole genome shotgun (WGS) entry which is preliminary data.</text>
</comment>
<feature type="active site" description="Acyl-ester intermediate" evidence="7">
    <location>
        <position position="137"/>
    </location>
</feature>
<evidence type="ECO:0000256" key="5">
    <source>
        <dbReference type="ARBA" id="ARBA00022984"/>
    </source>
</evidence>
<feature type="active site" evidence="7">
    <location>
        <position position="197"/>
    </location>
</feature>
<dbReference type="PANTHER" id="PTHR21581">
    <property type="entry name" value="D-ALANYL-D-ALANINE CARBOXYPEPTIDASE"/>
    <property type="match status" value="1"/>
</dbReference>
<evidence type="ECO:0000256" key="1">
    <source>
        <dbReference type="ARBA" id="ARBA00007164"/>
    </source>
</evidence>
<comment type="similarity">
    <text evidence="1 9">Belongs to the peptidase S11 family.</text>
</comment>
<dbReference type="InterPro" id="IPR012338">
    <property type="entry name" value="Beta-lactam/transpept-like"/>
</dbReference>
<dbReference type="SUPFAM" id="SSF56601">
    <property type="entry name" value="beta-lactamase/transpeptidase-like"/>
    <property type="match status" value="1"/>
</dbReference>
<dbReference type="InterPro" id="IPR018044">
    <property type="entry name" value="Peptidase_S11"/>
</dbReference>
<dbReference type="GO" id="GO:0071555">
    <property type="term" value="P:cell wall organization"/>
    <property type="evidence" value="ECO:0007669"/>
    <property type="project" value="UniProtKB-KW"/>
</dbReference>
<feature type="active site" description="Proton acceptor" evidence="7">
    <location>
        <position position="140"/>
    </location>
</feature>
<evidence type="ECO:0000256" key="3">
    <source>
        <dbReference type="ARBA" id="ARBA00022801"/>
    </source>
</evidence>
<feature type="binding site" evidence="8">
    <location>
        <position position="300"/>
    </location>
    <ligand>
        <name>substrate</name>
    </ligand>
</feature>
<dbReference type="EMBL" id="SOZD01000011">
    <property type="protein sequence ID" value="TFF18066.1"/>
    <property type="molecule type" value="Genomic_DNA"/>
</dbReference>
<evidence type="ECO:0000256" key="7">
    <source>
        <dbReference type="PIRSR" id="PIRSR618044-1"/>
    </source>
</evidence>
<dbReference type="GO" id="GO:0009002">
    <property type="term" value="F:serine-type D-Ala-D-Ala carboxypeptidase activity"/>
    <property type="evidence" value="ECO:0007669"/>
    <property type="project" value="InterPro"/>
</dbReference>
<dbReference type="GO" id="GO:0009252">
    <property type="term" value="P:peptidoglycan biosynthetic process"/>
    <property type="evidence" value="ECO:0007669"/>
    <property type="project" value="UniProtKB-KW"/>
</dbReference>